<evidence type="ECO:0000313" key="7">
    <source>
        <dbReference type="Proteomes" id="UP000238348"/>
    </source>
</evidence>
<feature type="signal peptide" evidence="4">
    <location>
        <begin position="1"/>
        <end position="27"/>
    </location>
</feature>
<proteinExistence type="inferred from homology"/>
<dbReference type="InterPro" id="IPR002372">
    <property type="entry name" value="PQQ_rpt_dom"/>
</dbReference>
<dbReference type="SMART" id="SM00564">
    <property type="entry name" value="PQQ"/>
    <property type="match status" value="7"/>
</dbReference>
<dbReference type="Pfam" id="PF13360">
    <property type="entry name" value="PQQ_2"/>
    <property type="match status" value="2"/>
</dbReference>
<organism evidence="6 7">
    <name type="scientific">Sorangium cellulosum</name>
    <name type="common">Polyangium cellulosum</name>
    <dbReference type="NCBI Taxonomy" id="56"/>
    <lineage>
        <taxon>Bacteria</taxon>
        <taxon>Pseudomonadati</taxon>
        <taxon>Myxococcota</taxon>
        <taxon>Polyangia</taxon>
        <taxon>Polyangiales</taxon>
        <taxon>Polyangiaceae</taxon>
        <taxon>Sorangium</taxon>
    </lineage>
</organism>
<sequence>MKCIFRVRPAFVAAAGLAALLVVQGHAATGMGAGRWTVFGKDLANTHNAADEHDIGPANVASLSLKWAFTTSGSVSATPAVDHGAVYFPDWGGSLYKLDAATGLPLWTRTIAGLTGMAGAVSRTSPALHGHRLFLGTQDGAHVLAVDSRTGDLLWKTQVDPHPAAIVTQSPVVYGGRVYVGVSSREELFAADAGYPCCTFRGSVAALDAATGELLWQRHTVPAGYSGGAVWGGAPAIDVGRRALYVATGNNYTVPPPVAACAEAAGDDPVAAEACLAEDDHIDAVLALDLDSGEVKWARRLQGFDAWTGACFYGHDWCPSPMGPDYDFGTGATLFTAGAGEHCRDLVGAGQKSGIFWALDRDDGTVVWSTLVGPGGVLGGIMWGVAVDDARVYVPVSNSDQTAYTLHPSGETITWGSWSALDPATGDILWQTPDPTPGAQDRGPLTVANGVVYAGSMSGDVLALSAATGAVLWSHPADGSVNAGPAVAGGTVYWGSGYESFGVGTPGHTFFAFGLP</sequence>
<evidence type="ECO:0000313" key="6">
    <source>
        <dbReference type="EMBL" id="AUX44948.1"/>
    </source>
</evidence>
<evidence type="ECO:0000256" key="3">
    <source>
        <dbReference type="ARBA" id="ARBA00023002"/>
    </source>
</evidence>
<feature type="domain" description="Pyrrolo-quinoline quinone repeat" evidence="5">
    <location>
        <begin position="67"/>
        <end position="298"/>
    </location>
</feature>
<dbReference type="AlphaFoldDB" id="A0A2L0F057"/>
<dbReference type="InterPro" id="IPR018391">
    <property type="entry name" value="PQQ_b-propeller_rpt"/>
</dbReference>
<dbReference type="Gene3D" id="2.140.10.10">
    <property type="entry name" value="Quinoprotein alcohol dehydrogenase-like superfamily"/>
    <property type="match status" value="1"/>
</dbReference>
<dbReference type="GO" id="GO:0016491">
    <property type="term" value="F:oxidoreductase activity"/>
    <property type="evidence" value="ECO:0007669"/>
    <property type="project" value="UniProtKB-KW"/>
</dbReference>
<dbReference type="RefSeq" id="WP_104983400.1">
    <property type="nucleotide sequence ID" value="NZ_CP012673.1"/>
</dbReference>
<dbReference type="SUPFAM" id="SSF50998">
    <property type="entry name" value="Quinoprotein alcohol dehydrogenase-like"/>
    <property type="match status" value="1"/>
</dbReference>
<keyword evidence="3" id="KW-0560">Oxidoreductase</keyword>
<feature type="domain" description="Pyrrolo-quinoline quinone repeat" evidence="5">
    <location>
        <begin position="419"/>
        <end position="494"/>
    </location>
</feature>
<evidence type="ECO:0000256" key="4">
    <source>
        <dbReference type="SAM" id="SignalP"/>
    </source>
</evidence>
<dbReference type="PANTHER" id="PTHR32303:SF10">
    <property type="entry name" value="OUTER MEMBRANE PROTEIN ASSEMBLY FACTOR BAMB"/>
    <property type="match status" value="1"/>
</dbReference>
<gene>
    <name evidence="6" type="ORF">SOCE26_064180</name>
</gene>
<reference evidence="6 7" key="1">
    <citation type="submission" date="2015-09" db="EMBL/GenBank/DDBJ databases">
        <title>Sorangium comparison.</title>
        <authorList>
            <person name="Zaburannyi N."/>
            <person name="Bunk B."/>
            <person name="Overmann J."/>
            <person name="Mueller R."/>
        </authorList>
    </citation>
    <scope>NUCLEOTIDE SEQUENCE [LARGE SCALE GENOMIC DNA]</scope>
    <source>
        <strain evidence="6 7">So ce26</strain>
    </source>
</reference>
<dbReference type="OrthoDB" id="9794322at2"/>
<name>A0A2L0F057_SORCE</name>
<dbReference type="InterPro" id="IPR011047">
    <property type="entry name" value="Quinoprotein_ADH-like_sf"/>
</dbReference>
<evidence type="ECO:0000259" key="5">
    <source>
        <dbReference type="Pfam" id="PF13360"/>
    </source>
</evidence>
<feature type="chain" id="PRO_5014727019" evidence="4">
    <location>
        <begin position="28"/>
        <end position="516"/>
    </location>
</feature>
<dbReference type="PANTHER" id="PTHR32303">
    <property type="entry name" value="QUINOPROTEIN ALCOHOL DEHYDROGENASE (CYTOCHROME C)"/>
    <property type="match status" value="1"/>
</dbReference>
<protein>
    <submittedName>
        <fullName evidence="6">Pyrrolo-quinoline quinone</fullName>
    </submittedName>
</protein>
<keyword evidence="4" id="KW-0732">Signal</keyword>
<comment type="similarity">
    <text evidence="2">Belongs to the bacterial PQQ dehydrogenase family.</text>
</comment>
<accession>A0A2L0F057</accession>
<evidence type="ECO:0000256" key="1">
    <source>
        <dbReference type="ARBA" id="ARBA00001931"/>
    </source>
</evidence>
<comment type="cofactor">
    <cofactor evidence="1">
        <name>pyrroloquinoline quinone</name>
        <dbReference type="ChEBI" id="CHEBI:58442"/>
    </cofactor>
</comment>
<dbReference type="EMBL" id="CP012673">
    <property type="protein sequence ID" value="AUX44948.1"/>
    <property type="molecule type" value="Genomic_DNA"/>
</dbReference>
<evidence type="ECO:0000256" key="2">
    <source>
        <dbReference type="ARBA" id="ARBA00008156"/>
    </source>
</evidence>
<dbReference type="Proteomes" id="UP000238348">
    <property type="component" value="Chromosome"/>
</dbReference>